<dbReference type="CDD" id="cd01173">
    <property type="entry name" value="pyridoxal_pyridoxamine_kinase"/>
    <property type="match status" value="1"/>
</dbReference>
<dbReference type="InterPro" id="IPR004625">
    <property type="entry name" value="PyrdxlKinase"/>
</dbReference>
<dbReference type="OrthoDB" id="9800808at2"/>
<keyword evidence="4 7" id="KW-0418">Kinase</keyword>
<dbReference type="STRING" id="52560.SAMN04488082_11336"/>
<reference evidence="8" key="1">
    <citation type="submission" date="2016-10" db="EMBL/GenBank/DDBJ databases">
        <authorList>
            <person name="Varghese N."/>
            <person name="Submissions S."/>
        </authorList>
    </citation>
    <scope>NUCLEOTIDE SEQUENCE [LARGE SCALE GENOMIC DNA]</scope>
    <source>
        <strain evidence="8">DSM 5918</strain>
    </source>
</reference>
<feature type="domain" description="Pyridoxamine kinase/Phosphomethylpyrimidine kinase" evidence="6">
    <location>
        <begin position="18"/>
        <end position="259"/>
    </location>
</feature>
<evidence type="ECO:0000256" key="5">
    <source>
        <dbReference type="ARBA" id="ARBA00022840"/>
    </source>
</evidence>
<dbReference type="PANTHER" id="PTHR10534:SF2">
    <property type="entry name" value="PYRIDOXAL KINASE"/>
    <property type="match status" value="1"/>
</dbReference>
<evidence type="ECO:0000313" key="8">
    <source>
        <dbReference type="Proteomes" id="UP000198635"/>
    </source>
</evidence>
<accession>A0A1I3WHS4</accession>
<dbReference type="Gene3D" id="3.40.1190.20">
    <property type="match status" value="1"/>
</dbReference>
<dbReference type="GO" id="GO:0005524">
    <property type="term" value="F:ATP binding"/>
    <property type="evidence" value="ECO:0007669"/>
    <property type="project" value="UniProtKB-KW"/>
</dbReference>
<name>A0A1I3WHS4_9BACT</name>
<proteinExistence type="predicted"/>
<protein>
    <recommendedName>
        <fullName evidence="1">pyridoxal kinase</fullName>
        <ecNumber evidence="1">2.7.1.35</ecNumber>
    </recommendedName>
</protein>
<dbReference type="RefSeq" id="WP_092376163.1">
    <property type="nucleotide sequence ID" value="NZ_FORX01000013.1"/>
</dbReference>
<evidence type="ECO:0000256" key="3">
    <source>
        <dbReference type="ARBA" id="ARBA00022741"/>
    </source>
</evidence>
<dbReference type="EMBL" id="FORX01000013">
    <property type="protein sequence ID" value="SFK06739.1"/>
    <property type="molecule type" value="Genomic_DNA"/>
</dbReference>
<keyword evidence="5" id="KW-0067">ATP-binding</keyword>
<dbReference type="Proteomes" id="UP000198635">
    <property type="component" value="Unassembled WGS sequence"/>
</dbReference>
<evidence type="ECO:0000256" key="2">
    <source>
        <dbReference type="ARBA" id="ARBA00022679"/>
    </source>
</evidence>
<sequence>MHSVIQRVAAIHDLSGFGGGSLSAVIPILSALGIQVCSLPTAILSTHTGGFANFHFRDLTSDMRYIIDHWRQLSLSFAGIYSGFLGSPEQIDIVSDFIRTFRADSTLVVVDPVLGDDGKLYDTMDRCMVDGMRSLVASADVITPNITEAALLLGKAGPPVISGTKEIKIWARALADLGPRCVIITSVPEEHGRGTSVVAFDKDASRFWKVACPYIPACYPGTGDIFASVITGSLLQGDSLPLSLDRAVQFVSMAIRATFGHNFPEREGVFLERVLPSLNAPVSMSSFELI</sequence>
<dbReference type="GO" id="GO:0009443">
    <property type="term" value="P:pyridoxal 5'-phosphate salvage"/>
    <property type="evidence" value="ECO:0007669"/>
    <property type="project" value="InterPro"/>
</dbReference>
<dbReference type="PANTHER" id="PTHR10534">
    <property type="entry name" value="PYRIDOXAL KINASE"/>
    <property type="match status" value="1"/>
</dbReference>
<keyword evidence="3" id="KW-0547">Nucleotide-binding</keyword>
<dbReference type="InterPro" id="IPR029056">
    <property type="entry name" value="Ribokinase-like"/>
</dbReference>
<dbReference type="NCBIfam" id="NF005491">
    <property type="entry name" value="PRK07105.1"/>
    <property type="match status" value="1"/>
</dbReference>
<dbReference type="EC" id="2.7.1.35" evidence="1"/>
<dbReference type="InterPro" id="IPR013749">
    <property type="entry name" value="PM/HMP-P_kinase-1"/>
</dbReference>
<keyword evidence="2" id="KW-0808">Transferase</keyword>
<evidence type="ECO:0000313" key="7">
    <source>
        <dbReference type="EMBL" id="SFK06739.1"/>
    </source>
</evidence>
<evidence type="ECO:0000256" key="1">
    <source>
        <dbReference type="ARBA" id="ARBA00012104"/>
    </source>
</evidence>
<gene>
    <name evidence="7" type="ORF">SAMN04488082_11336</name>
</gene>
<organism evidence="7 8">
    <name type="scientific">Desulfomicrobium apsheronum</name>
    <dbReference type="NCBI Taxonomy" id="52560"/>
    <lineage>
        <taxon>Bacteria</taxon>
        <taxon>Pseudomonadati</taxon>
        <taxon>Thermodesulfobacteriota</taxon>
        <taxon>Desulfovibrionia</taxon>
        <taxon>Desulfovibrionales</taxon>
        <taxon>Desulfomicrobiaceae</taxon>
        <taxon>Desulfomicrobium</taxon>
    </lineage>
</organism>
<dbReference type="GO" id="GO:0005829">
    <property type="term" value="C:cytosol"/>
    <property type="evidence" value="ECO:0007669"/>
    <property type="project" value="TreeGrafter"/>
</dbReference>
<evidence type="ECO:0000256" key="4">
    <source>
        <dbReference type="ARBA" id="ARBA00022777"/>
    </source>
</evidence>
<dbReference type="GO" id="GO:0008478">
    <property type="term" value="F:pyridoxal kinase activity"/>
    <property type="evidence" value="ECO:0007669"/>
    <property type="project" value="UniProtKB-EC"/>
</dbReference>
<dbReference type="Pfam" id="PF08543">
    <property type="entry name" value="Phos_pyr_kin"/>
    <property type="match status" value="1"/>
</dbReference>
<keyword evidence="8" id="KW-1185">Reference proteome</keyword>
<evidence type="ECO:0000259" key="6">
    <source>
        <dbReference type="Pfam" id="PF08543"/>
    </source>
</evidence>
<dbReference type="AlphaFoldDB" id="A0A1I3WHS4"/>
<dbReference type="SUPFAM" id="SSF53613">
    <property type="entry name" value="Ribokinase-like"/>
    <property type="match status" value="1"/>
</dbReference>